<feature type="chain" id="PRO_5039729249" evidence="2">
    <location>
        <begin position="20"/>
        <end position="222"/>
    </location>
</feature>
<protein>
    <submittedName>
        <fullName evidence="3">Uncharacterized protein</fullName>
    </submittedName>
</protein>
<dbReference type="OrthoDB" id="5178481at2"/>
<dbReference type="PROSITE" id="PS51257">
    <property type="entry name" value="PROKAR_LIPOPROTEIN"/>
    <property type="match status" value="1"/>
</dbReference>
<accession>A0A5M8QF82</accession>
<evidence type="ECO:0000313" key="4">
    <source>
        <dbReference type="Proteomes" id="UP000323221"/>
    </source>
</evidence>
<dbReference type="RefSeq" id="WP_146356861.1">
    <property type="nucleotide sequence ID" value="NZ_VOIR01000014.1"/>
</dbReference>
<feature type="region of interest" description="Disordered" evidence="1">
    <location>
        <begin position="26"/>
        <end position="46"/>
    </location>
</feature>
<evidence type="ECO:0000313" key="3">
    <source>
        <dbReference type="EMBL" id="KAA6433062.1"/>
    </source>
</evidence>
<dbReference type="AlphaFoldDB" id="A0A5M8QF82"/>
<evidence type="ECO:0000256" key="2">
    <source>
        <dbReference type="SAM" id="SignalP"/>
    </source>
</evidence>
<keyword evidence="2" id="KW-0732">Signal</keyword>
<feature type="signal peptide" evidence="2">
    <location>
        <begin position="1"/>
        <end position="19"/>
    </location>
</feature>
<keyword evidence="4" id="KW-1185">Reference proteome</keyword>
<reference evidence="3 4" key="1">
    <citation type="submission" date="2019-08" db="EMBL/GenBank/DDBJ databases">
        <title>Agrococcus lahaulensis sp. nov., isolated from a cold desert of the Indian Himalayas.</title>
        <authorList>
            <person name="Qu J.H."/>
        </authorList>
    </citation>
    <scope>NUCLEOTIDE SEQUENCE [LARGE SCALE GENOMIC DNA]</scope>
    <source>
        <strain evidence="3 4">NS18</strain>
    </source>
</reference>
<dbReference type="Proteomes" id="UP000323221">
    <property type="component" value="Unassembled WGS sequence"/>
</dbReference>
<organism evidence="3 4">
    <name type="scientific">Agrococcus sediminis</name>
    <dbReference type="NCBI Taxonomy" id="2599924"/>
    <lineage>
        <taxon>Bacteria</taxon>
        <taxon>Bacillati</taxon>
        <taxon>Actinomycetota</taxon>
        <taxon>Actinomycetes</taxon>
        <taxon>Micrococcales</taxon>
        <taxon>Microbacteriaceae</taxon>
        <taxon>Agrococcus</taxon>
    </lineage>
</organism>
<proteinExistence type="predicted"/>
<comment type="caution">
    <text evidence="3">The sequence shown here is derived from an EMBL/GenBank/DDBJ whole genome shotgun (WGS) entry which is preliminary data.</text>
</comment>
<sequence length="222" mass="22496">MRSIVLAGCVAAAVVFAVAGCAANPGASPGTEPTASDSPTAPAPPVVTGEEAQARLAALPMPSAVEPRIAIGTVLEGADGTPMLCLGAVAESAPPQCAGPALAGWDWAAVEHQETSGVRWVQGVAMQATYDAESQTVTQVGELLDLAAITLPAIEHPTGDLDEATIAAVQEDLMTLDRQDVLGHFGLDGIVVLQVLYDDGSMQAAVDAIYGEGVVSLESALR</sequence>
<dbReference type="EMBL" id="VOIR01000014">
    <property type="protein sequence ID" value="KAA6433062.1"/>
    <property type="molecule type" value="Genomic_DNA"/>
</dbReference>
<gene>
    <name evidence="3" type="ORF">FQ330_08915</name>
</gene>
<name>A0A5M8QF82_9MICO</name>
<evidence type="ECO:0000256" key="1">
    <source>
        <dbReference type="SAM" id="MobiDB-lite"/>
    </source>
</evidence>